<keyword evidence="4" id="KW-0472">Membrane</keyword>
<feature type="region of interest" description="Disordered" evidence="3">
    <location>
        <begin position="502"/>
        <end position="547"/>
    </location>
</feature>
<evidence type="ECO:0000256" key="2">
    <source>
        <dbReference type="ARBA" id="ARBA00023242"/>
    </source>
</evidence>
<dbReference type="PANTHER" id="PTHR46459">
    <property type="entry name" value="E1A-BINDING PROTEIN P400-RELATED"/>
    <property type="match status" value="1"/>
</dbReference>
<feature type="domain" description="HSA" evidence="5">
    <location>
        <begin position="104"/>
        <end position="190"/>
    </location>
</feature>
<dbReference type="Pfam" id="PF07529">
    <property type="entry name" value="HSA"/>
    <property type="match status" value="1"/>
</dbReference>
<gene>
    <name evidence="6" type="ORF">BASA50_008669</name>
</gene>
<keyword evidence="4" id="KW-1133">Transmembrane helix</keyword>
<name>A0ABQ8F3F9_9FUNG</name>
<feature type="transmembrane region" description="Helical" evidence="4">
    <location>
        <begin position="745"/>
        <end position="769"/>
    </location>
</feature>
<evidence type="ECO:0000256" key="4">
    <source>
        <dbReference type="SAM" id="Phobius"/>
    </source>
</evidence>
<reference evidence="6 7" key="1">
    <citation type="submission" date="2021-02" db="EMBL/GenBank/DDBJ databases">
        <title>Variation within the Batrachochytrium salamandrivorans European outbreak.</title>
        <authorList>
            <person name="Kelly M."/>
            <person name="Pasmans F."/>
            <person name="Shea T.P."/>
            <person name="Munoz J.F."/>
            <person name="Carranza S."/>
            <person name="Cuomo C.A."/>
            <person name="Martel A."/>
        </authorList>
    </citation>
    <scope>NUCLEOTIDE SEQUENCE [LARGE SCALE GENOMIC DNA]</scope>
    <source>
        <strain evidence="6 7">AMFP18/2</strain>
    </source>
</reference>
<comment type="subcellular location">
    <subcellularLocation>
        <location evidence="1">Nucleus</location>
    </subcellularLocation>
</comment>
<dbReference type="PANTHER" id="PTHR46459:SF1">
    <property type="entry name" value="E1A-BINDING PROTEIN P400"/>
    <property type="match status" value="1"/>
</dbReference>
<evidence type="ECO:0000259" key="5">
    <source>
        <dbReference type="PROSITE" id="PS51204"/>
    </source>
</evidence>
<dbReference type="EMBL" id="JAFCIX010000406">
    <property type="protein sequence ID" value="KAH6591493.1"/>
    <property type="molecule type" value="Genomic_DNA"/>
</dbReference>
<keyword evidence="4" id="KW-0812">Transmembrane</keyword>
<sequence length="775" mass="83878">MEDAQVPSYSQVGDESIIVNLDESSAADLKDAPGSDRVKRRRLILDHLAPDRNGCLAHSQDSDHLMRRKAICMRQLVRKEIRQLRILGRIDQLKSENLWGFKQMKPHKPVSQSRTHRDYLLDEMKCVYMDFRQERKWKLATAYTMAQWMLEWHQAVDKSTLCVKRRFTSESSMMGIIGQQSPQHIESLAVEGTDEMEVVADESGCTSDPTRTDVHDTMGSIVDVKSINTTVSADGLVTSLLVPQCIGDNTTSTIVGTQLDPSAVGLPVLVAPSAVQPVMPQCSTSRPTAKLVTLDLEANVYYVADNESADHALSFLPCYGPPQYDEKPSRWNEWGCLRTQCPPVDLVKWLPLSSRYHTTPKSVSLFDGEAQVQTGVNPSQPPMTPLKLSLMKERRDKPMFDQHRMAVFAAHLRPGPIMARPSFGAASANSALQLQGTPTAAANDVYLLTCNNDNIGNFTGDQILSMLAAWQLLVSRAAASTQQTKPASVGVPVIIPISPSVSASVGSDVSPTTTQRPQAQRVQIFQQQQRQQQQQHQQQQHVQHQHQLGHTAVAIENVVATPPVSSQDIISAATSALATERSDWDVISARTSATSHTTPMATVELTLTPASVLKVAAAAVAAAAASSHSSARRRFKATGISGTQHAVSVAALAAVAANDHSADSDRSVTGLMAQMASAPTLGAASRTPQPTLVAKVVNQNQLVGDARATKGASSGAKKDKRRGRTKKPALFLIESANEDADEKHYNYGCFLGVGLALFLVLVVILVVVVGGPKIA</sequence>
<organism evidence="6 7">
    <name type="scientific">Batrachochytrium salamandrivorans</name>
    <dbReference type="NCBI Taxonomy" id="1357716"/>
    <lineage>
        <taxon>Eukaryota</taxon>
        <taxon>Fungi</taxon>
        <taxon>Fungi incertae sedis</taxon>
        <taxon>Chytridiomycota</taxon>
        <taxon>Chytridiomycota incertae sedis</taxon>
        <taxon>Chytridiomycetes</taxon>
        <taxon>Rhizophydiales</taxon>
        <taxon>Rhizophydiales incertae sedis</taxon>
        <taxon>Batrachochytrium</taxon>
    </lineage>
</organism>
<comment type="caution">
    <text evidence="6">The sequence shown here is derived from an EMBL/GenBank/DDBJ whole genome shotgun (WGS) entry which is preliminary data.</text>
</comment>
<dbReference type="Proteomes" id="UP001648503">
    <property type="component" value="Unassembled WGS sequence"/>
</dbReference>
<feature type="compositionally biased region" description="Low complexity" evidence="3">
    <location>
        <begin position="502"/>
        <end position="546"/>
    </location>
</feature>
<accession>A0ABQ8F3F9</accession>
<dbReference type="PROSITE" id="PS51204">
    <property type="entry name" value="HSA"/>
    <property type="match status" value="1"/>
</dbReference>
<dbReference type="SMART" id="SM00573">
    <property type="entry name" value="HSA"/>
    <property type="match status" value="1"/>
</dbReference>
<keyword evidence="7" id="KW-1185">Reference proteome</keyword>
<dbReference type="InterPro" id="IPR014012">
    <property type="entry name" value="HSA_dom"/>
</dbReference>
<protein>
    <recommendedName>
        <fullName evidence="5">HSA domain-containing protein</fullName>
    </recommendedName>
</protein>
<evidence type="ECO:0000256" key="1">
    <source>
        <dbReference type="ARBA" id="ARBA00004123"/>
    </source>
</evidence>
<proteinExistence type="predicted"/>
<evidence type="ECO:0000313" key="6">
    <source>
        <dbReference type="EMBL" id="KAH6591493.1"/>
    </source>
</evidence>
<evidence type="ECO:0000256" key="3">
    <source>
        <dbReference type="SAM" id="MobiDB-lite"/>
    </source>
</evidence>
<evidence type="ECO:0000313" key="7">
    <source>
        <dbReference type="Proteomes" id="UP001648503"/>
    </source>
</evidence>
<keyword evidence="2" id="KW-0539">Nucleus</keyword>